<evidence type="ECO:0000256" key="1">
    <source>
        <dbReference type="ARBA" id="ARBA00022679"/>
    </source>
</evidence>
<dbReference type="InterPro" id="IPR036901">
    <property type="entry name" value="Asp/Orn_carbamoylTrfase_sf"/>
</dbReference>
<dbReference type="EMBL" id="QXIS01000014">
    <property type="protein sequence ID" value="RIE06401.1"/>
    <property type="molecule type" value="Genomic_DNA"/>
</dbReference>
<evidence type="ECO:0000313" key="5">
    <source>
        <dbReference type="EMBL" id="RIE06401.1"/>
    </source>
</evidence>
<evidence type="ECO:0000313" key="6">
    <source>
        <dbReference type="Proteomes" id="UP000266328"/>
    </source>
</evidence>
<dbReference type="RefSeq" id="WP_119088845.1">
    <property type="nucleotide sequence ID" value="NZ_QXIS01000014.1"/>
</dbReference>
<dbReference type="InterPro" id="IPR006130">
    <property type="entry name" value="Asp/Orn_carbamoylTrfase"/>
</dbReference>
<dbReference type="SUPFAM" id="SSF53671">
    <property type="entry name" value="Aspartate/ornithine carbamoyltransferase"/>
    <property type="match status" value="1"/>
</dbReference>
<dbReference type="OrthoDB" id="9802587at2"/>
<comment type="similarity">
    <text evidence="2">Belongs to the aspartate/ornithine carbamoyltransferase superfamily.</text>
</comment>
<dbReference type="InterPro" id="IPR006132">
    <property type="entry name" value="Asp/Orn_carbamoyltranf_P-bd"/>
</dbReference>
<dbReference type="GO" id="GO:0042450">
    <property type="term" value="P:L-arginine biosynthetic process via ornithine"/>
    <property type="evidence" value="ECO:0007669"/>
    <property type="project" value="TreeGrafter"/>
</dbReference>
<feature type="domain" description="Aspartate/ornithine carbamoyltransferase Asp/Orn-binding" evidence="3">
    <location>
        <begin position="186"/>
        <end position="328"/>
    </location>
</feature>
<dbReference type="PANTHER" id="PTHR45753:SF3">
    <property type="entry name" value="ORNITHINE TRANSCARBAMYLASE, MITOCHONDRIAL"/>
    <property type="match status" value="1"/>
</dbReference>
<sequence length="335" mass="38182">MDLYGKDLITTQDWGKEGLDEVLALAKGMKKHRYEEPYTEILKYKTFFMFFYNPSVRTRQSFEAAATELGGHAQFLEPKAMRLKSKDKAGETIEDAASIMSRYGVGLGIRILEDAVEQYGDGETLLREYAKYASIPIVSMAHDKYHPCQGLADLMGLQEHMGDVKGRRITMMWGYSSMVRSWSSVQEDILLLPRYGMNFTLAYPEGFDLDPEVIETAKKNAEKAGAKFEITHDRFEAVKGADVVYSRNWMSPKRYAVGKEEDQKLALQYKDWRFTSELNNLTNKAYFIHPMPVDRGNEVDDEVASGPRSIIYDIAENRLHAQKAIMALTMASGWK</sequence>
<feature type="domain" description="Aspartate/ornithine carbamoyltransferase carbamoyl-P binding" evidence="4">
    <location>
        <begin position="6"/>
        <end position="159"/>
    </location>
</feature>
<dbReference type="GO" id="GO:0016597">
    <property type="term" value="F:amino acid binding"/>
    <property type="evidence" value="ECO:0007669"/>
    <property type="project" value="InterPro"/>
</dbReference>
<dbReference type="PANTHER" id="PTHR45753">
    <property type="entry name" value="ORNITHINE CARBAMOYLTRANSFERASE, MITOCHONDRIAL"/>
    <property type="match status" value="1"/>
</dbReference>
<dbReference type="Pfam" id="PF02729">
    <property type="entry name" value="OTCace_N"/>
    <property type="match status" value="1"/>
</dbReference>
<evidence type="ECO:0000259" key="4">
    <source>
        <dbReference type="Pfam" id="PF02729"/>
    </source>
</evidence>
<reference evidence="5 6" key="1">
    <citation type="submission" date="2018-09" db="EMBL/GenBank/DDBJ databases">
        <title>Discovery and Ecogenomic Context for Candidatus Cryosericales, a Global Caldiserica Order Active in Thawing Permafrost.</title>
        <authorList>
            <person name="Martinez M.A."/>
            <person name="Woodcroft B.J."/>
            <person name="Ignacio Espinoza J.C."/>
            <person name="Zayed A."/>
            <person name="Singleton C.M."/>
            <person name="Boyd J."/>
            <person name="Li Y.-F."/>
            <person name="Purvine S."/>
            <person name="Maughan H."/>
            <person name="Hodgkins S.B."/>
            <person name="Anderson D."/>
            <person name="Sederholm M."/>
            <person name="Temperton B."/>
            <person name="Saleska S.R."/>
            <person name="Tyson G.W."/>
            <person name="Rich V.I."/>
        </authorList>
    </citation>
    <scope>NUCLEOTIDE SEQUENCE [LARGE SCALE GENOMIC DNA]</scope>
    <source>
        <strain evidence="5 6">SMC7</strain>
    </source>
</reference>
<organism evidence="5 6">
    <name type="scientific">Candidatus Cryosericum terrychapinii</name>
    <dbReference type="NCBI Taxonomy" id="2290919"/>
    <lineage>
        <taxon>Bacteria</taxon>
        <taxon>Pseudomonadati</taxon>
        <taxon>Caldisericota/Cryosericota group</taxon>
        <taxon>Candidatus Cryosericota</taxon>
        <taxon>Candidatus Cryosericia</taxon>
        <taxon>Candidatus Cryosericales</taxon>
        <taxon>Candidatus Cryosericaceae</taxon>
        <taxon>Candidatus Cryosericum</taxon>
    </lineage>
</organism>
<accession>A0A398D4K4</accession>
<name>A0A398D4K4_9BACT</name>
<dbReference type="InterPro" id="IPR006131">
    <property type="entry name" value="Asp_carbamoyltransf_Asp/Orn-bd"/>
</dbReference>
<evidence type="ECO:0000256" key="2">
    <source>
        <dbReference type="RuleBase" id="RU003634"/>
    </source>
</evidence>
<dbReference type="PRINTS" id="PR00101">
    <property type="entry name" value="ATCASE"/>
</dbReference>
<dbReference type="GO" id="GO:0019240">
    <property type="term" value="P:citrulline biosynthetic process"/>
    <property type="evidence" value="ECO:0007669"/>
    <property type="project" value="TreeGrafter"/>
</dbReference>
<dbReference type="AlphaFoldDB" id="A0A398D4K4"/>
<keyword evidence="1 2" id="KW-0808">Transferase</keyword>
<keyword evidence="6" id="KW-1185">Reference proteome</keyword>
<gene>
    <name evidence="5" type="ORF">SMC7_02730</name>
</gene>
<dbReference type="PRINTS" id="PR00100">
    <property type="entry name" value="AOTCASE"/>
</dbReference>
<proteinExistence type="inferred from homology"/>
<dbReference type="Pfam" id="PF00185">
    <property type="entry name" value="OTCace"/>
    <property type="match status" value="1"/>
</dbReference>
<dbReference type="Proteomes" id="UP000266328">
    <property type="component" value="Unassembled WGS sequence"/>
</dbReference>
<protein>
    <submittedName>
        <fullName evidence="5">Ornithine carbamoyltransferase</fullName>
    </submittedName>
</protein>
<dbReference type="GO" id="GO:0004585">
    <property type="term" value="F:ornithine carbamoyltransferase activity"/>
    <property type="evidence" value="ECO:0007669"/>
    <property type="project" value="TreeGrafter"/>
</dbReference>
<dbReference type="Gene3D" id="3.40.50.1370">
    <property type="entry name" value="Aspartate/ornithine carbamoyltransferase"/>
    <property type="match status" value="2"/>
</dbReference>
<comment type="caution">
    <text evidence="5">The sequence shown here is derived from an EMBL/GenBank/DDBJ whole genome shotgun (WGS) entry which is preliminary data.</text>
</comment>
<evidence type="ECO:0000259" key="3">
    <source>
        <dbReference type="Pfam" id="PF00185"/>
    </source>
</evidence>